<dbReference type="Pfam" id="PF22486">
    <property type="entry name" value="MATH_2"/>
    <property type="match status" value="1"/>
</dbReference>
<dbReference type="PROSITE" id="PS50144">
    <property type="entry name" value="MATH"/>
    <property type="match status" value="1"/>
</dbReference>
<keyword evidence="4" id="KW-1185">Reference proteome</keyword>
<dbReference type="SMART" id="SM00061">
    <property type="entry name" value="MATH"/>
    <property type="match status" value="1"/>
</dbReference>
<dbReference type="PANTHER" id="PTHR47022:SF1">
    <property type="entry name" value="BTB AND MATH DOMAIN-CONTAINING PROTEIN 36-RELATED"/>
    <property type="match status" value="1"/>
</dbReference>
<reference evidence="3 4" key="1">
    <citation type="submission" date="2024-05" db="EMBL/GenBank/DDBJ databases">
        <authorList>
            <person name="Wallberg A."/>
        </authorList>
    </citation>
    <scope>NUCLEOTIDE SEQUENCE [LARGE SCALE GENOMIC DNA]</scope>
</reference>
<accession>A0AAV2Q1H9</accession>
<dbReference type="Gene3D" id="1.25.40.10">
    <property type="entry name" value="Tetratricopeptide repeat domain"/>
    <property type="match status" value="1"/>
</dbReference>
<keyword evidence="1" id="KW-0175">Coiled coil</keyword>
<gene>
    <name evidence="3" type="ORF">MNOR_LOCUS7355</name>
</gene>
<protein>
    <recommendedName>
        <fullName evidence="2">MATH domain-containing protein</fullName>
    </recommendedName>
</protein>
<comment type="caution">
    <text evidence="3">The sequence shown here is derived from an EMBL/GenBank/DDBJ whole genome shotgun (WGS) entry which is preliminary data.</text>
</comment>
<evidence type="ECO:0000259" key="2">
    <source>
        <dbReference type="PROSITE" id="PS50144"/>
    </source>
</evidence>
<dbReference type="SUPFAM" id="SSF48452">
    <property type="entry name" value="TPR-like"/>
    <property type="match status" value="1"/>
</dbReference>
<evidence type="ECO:0000256" key="1">
    <source>
        <dbReference type="SAM" id="Coils"/>
    </source>
</evidence>
<dbReference type="SUPFAM" id="SSF49599">
    <property type="entry name" value="TRAF domain-like"/>
    <property type="match status" value="1"/>
</dbReference>
<dbReference type="PANTHER" id="PTHR47022">
    <property type="entry name" value="BTB AND MATH DOMAIN-CONTAINING PROTEIN 36-RELATED"/>
    <property type="match status" value="1"/>
</dbReference>
<sequence>MAKQKDPYDFRVYSNSSQAHFNSGEFKKAEDEALMAIKLNPFSEKAYHRAGKAAMKQSGTEAAAEYARTGMLICGEDRELQKLLEECAEGQGVTDTASLTAFYTDEGMEKLKKLAEEYKEKDKNNSNVAIDSNSTNIIETNSLAHTPLGSIKEVLSDHDSSSRCSWERLKTKADIVPPSDDNSNIAAVESKEDLAEESDSIATCSRSGGIATFQLKIENFSKLALSDTKLSEACYARNLPWKIMVLPKLNADNVKCLGFFLQCNGDTESTSWSCNANAELRLLSVVKDKKPFIRKVDHKFCSKEIDWGFTAYITWNEVLKPENGYIKGDAITVEVHLVADPPQGVSYQSKKPSSFEEVSKFIAEDDLDSEDEDKKSIEVQRKKEKRAKQLKAALEEEARKEEAKRKEEEKKKMELLRAEAKRLEELRAIPKDPYHQIIYEGRKFYEQSQYRQALEIFGKSVPESRNMNAIKVKLEAVVVQFLLGICKIQSGKGYILDGMDIMESLTDANSTFPSTPAAHYWLGIGFERIFLFKLAHHHGFLCSKSLLSPSKYKAIKWPGSEDAIPITIPEKLA</sequence>
<dbReference type="InterPro" id="IPR011990">
    <property type="entry name" value="TPR-like_helical_dom_sf"/>
</dbReference>
<dbReference type="InterPro" id="IPR008974">
    <property type="entry name" value="TRAF-like"/>
</dbReference>
<organism evidence="3 4">
    <name type="scientific">Meganyctiphanes norvegica</name>
    <name type="common">Northern krill</name>
    <name type="synonym">Thysanopoda norvegica</name>
    <dbReference type="NCBI Taxonomy" id="48144"/>
    <lineage>
        <taxon>Eukaryota</taxon>
        <taxon>Metazoa</taxon>
        <taxon>Ecdysozoa</taxon>
        <taxon>Arthropoda</taxon>
        <taxon>Crustacea</taxon>
        <taxon>Multicrustacea</taxon>
        <taxon>Malacostraca</taxon>
        <taxon>Eumalacostraca</taxon>
        <taxon>Eucarida</taxon>
        <taxon>Euphausiacea</taxon>
        <taxon>Euphausiidae</taxon>
        <taxon>Meganyctiphanes</taxon>
    </lineage>
</organism>
<feature type="domain" description="MATH" evidence="2">
    <location>
        <begin position="210"/>
        <end position="337"/>
    </location>
</feature>
<feature type="coiled-coil region" evidence="1">
    <location>
        <begin position="377"/>
        <end position="426"/>
    </location>
</feature>
<name>A0AAV2Q1H9_MEGNR</name>
<dbReference type="Gene3D" id="2.60.210.10">
    <property type="entry name" value="Apoptosis, Tumor Necrosis Factor Receptor Associated Protein 2, Chain A"/>
    <property type="match status" value="1"/>
</dbReference>
<proteinExistence type="predicted"/>
<evidence type="ECO:0000313" key="4">
    <source>
        <dbReference type="Proteomes" id="UP001497623"/>
    </source>
</evidence>
<dbReference type="InterPro" id="IPR002083">
    <property type="entry name" value="MATH/TRAF_dom"/>
</dbReference>
<dbReference type="Proteomes" id="UP001497623">
    <property type="component" value="Unassembled WGS sequence"/>
</dbReference>
<dbReference type="EMBL" id="CAXKWB010003214">
    <property type="protein sequence ID" value="CAL4068553.1"/>
    <property type="molecule type" value="Genomic_DNA"/>
</dbReference>
<feature type="non-terminal residue" evidence="3">
    <location>
        <position position="573"/>
    </location>
</feature>
<dbReference type="AlphaFoldDB" id="A0AAV2Q1H9"/>
<evidence type="ECO:0000313" key="3">
    <source>
        <dbReference type="EMBL" id="CAL4068553.1"/>
    </source>
</evidence>